<evidence type="ECO:0000256" key="4">
    <source>
        <dbReference type="RuleBase" id="RU362068"/>
    </source>
</evidence>
<comment type="pathway">
    <text evidence="4">Cofactor biosynthesis; (R)-pantothenate biosynthesis; (R)-pantoate from 3-methyl-2-oxobutanoate: step 2/2.</text>
</comment>
<organism evidence="7 8">
    <name type="scientific">Hungatella hathewayi</name>
    <dbReference type="NCBI Taxonomy" id="154046"/>
    <lineage>
        <taxon>Bacteria</taxon>
        <taxon>Bacillati</taxon>
        <taxon>Bacillota</taxon>
        <taxon>Clostridia</taxon>
        <taxon>Lachnospirales</taxon>
        <taxon>Lachnospiraceae</taxon>
        <taxon>Hungatella</taxon>
    </lineage>
</organism>
<dbReference type="Proteomes" id="UP000095651">
    <property type="component" value="Unassembled WGS sequence"/>
</dbReference>
<comment type="similarity">
    <text evidence="1 4">Belongs to the ketopantoate reductase family.</text>
</comment>
<dbReference type="InterPro" id="IPR003710">
    <property type="entry name" value="ApbA"/>
</dbReference>
<dbReference type="UniPathway" id="UPA00028">
    <property type="reaction ID" value="UER00004"/>
</dbReference>
<dbReference type="Gene3D" id="1.10.1040.10">
    <property type="entry name" value="N-(1-d-carboxylethyl)-l-norvaline Dehydrogenase, domain 2"/>
    <property type="match status" value="1"/>
</dbReference>
<proteinExistence type="inferred from homology"/>
<dbReference type="GO" id="GO:0005737">
    <property type="term" value="C:cytoplasm"/>
    <property type="evidence" value="ECO:0007669"/>
    <property type="project" value="TreeGrafter"/>
</dbReference>
<dbReference type="PANTHER" id="PTHR21708:SF26">
    <property type="entry name" value="2-DEHYDROPANTOATE 2-REDUCTASE"/>
    <property type="match status" value="1"/>
</dbReference>
<dbReference type="InterPro" id="IPR013752">
    <property type="entry name" value="KPA_reductase"/>
</dbReference>
<evidence type="ECO:0000256" key="3">
    <source>
        <dbReference type="ARBA" id="ARBA00023002"/>
    </source>
</evidence>
<evidence type="ECO:0000259" key="6">
    <source>
        <dbReference type="Pfam" id="PF08546"/>
    </source>
</evidence>
<evidence type="ECO:0000256" key="1">
    <source>
        <dbReference type="ARBA" id="ARBA00007870"/>
    </source>
</evidence>
<reference evidence="7 8" key="1">
    <citation type="submission" date="2015-09" db="EMBL/GenBank/DDBJ databases">
        <authorList>
            <consortium name="Pathogen Informatics"/>
        </authorList>
    </citation>
    <scope>NUCLEOTIDE SEQUENCE [LARGE SCALE GENOMIC DNA]</scope>
    <source>
        <strain evidence="7 8">2789STDY5608850</strain>
    </source>
</reference>
<accession>A0A174MD62</accession>
<evidence type="ECO:0000313" key="8">
    <source>
        <dbReference type="Proteomes" id="UP000095651"/>
    </source>
</evidence>
<dbReference type="InterPro" id="IPR013328">
    <property type="entry name" value="6PGD_dom2"/>
</dbReference>
<dbReference type="GO" id="GO:0008677">
    <property type="term" value="F:2-dehydropantoate 2-reductase activity"/>
    <property type="evidence" value="ECO:0007669"/>
    <property type="project" value="UniProtKB-EC"/>
</dbReference>
<dbReference type="InterPro" id="IPR013332">
    <property type="entry name" value="KPR_N"/>
</dbReference>
<dbReference type="SUPFAM" id="SSF48179">
    <property type="entry name" value="6-phosphogluconate dehydrogenase C-terminal domain-like"/>
    <property type="match status" value="1"/>
</dbReference>
<evidence type="ECO:0000256" key="2">
    <source>
        <dbReference type="ARBA" id="ARBA00022857"/>
    </source>
</evidence>
<dbReference type="PANTHER" id="PTHR21708">
    <property type="entry name" value="PROBABLE 2-DEHYDROPANTOATE 2-REDUCTASE"/>
    <property type="match status" value="1"/>
</dbReference>
<dbReference type="GO" id="GO:0015940">
    <property type="term" value="P:pantothenate biosynthetic process"/>
    <property type="evidence" value="ECO:0007669"/>
    <property type="project" value="UniProtKB-UniPathway"/>
</dbReference>
<comment type="function">
    <text evidence="4">Catalyzes the NADPH-dependent reduction of ketopantoate into pantoic acid.</text>
</comment>
<evidence type="ECO:0000259" key="5">
    <source>
        <dbReference type="Pfam" id="PF02558"/>
    </source>
</evidence>
<keyword evidence="3 4" id="KW-0560">Oxidoreductase</keyword>
<keyword evidence="2 4" id="KW-0521">NADP</keyword>
<dbReference type="NCBIfam" id="TIGR00745">
    <property type="entry name" value="apbA_panE"/>
    <property type="match status" value="1"/>
</dbReference>
<dbReference type="EC" id="1.1.1.169" evidence="4"/>
<keyword evidence="4" id="KW-0566">Pantothenate biosynthesis</keyword>
<gene>
    <name evidence="7" type="primary">panE_3</name>
    <name evidence="7" type="ORF">ERS852407_05613</name>
</gene>
<dbReference type="Gene3D" id="3.40.50.720">
    <property type="entry name" value="NAD(P)-binding Rossmann-like Domain"/>
    <property type="match status" value="1"/>
</dbReference>
<feature type="domain" description="Ketopantoate reductase C-terminal" evidence="6">
    <location>
        <begin position="177"/>
        <end position="301"/>
    </location>
</feature>
<comment type="catalytic activity">
    <reaction evidence="4">
        <text>(R)-pantoate + NADP(+) = 2-dehydropantoate + NADPH + H(+)</text>
        <dbReference type="Rhea" id="RHEA:16233"/>
        <dbReference type="ChEBI" id="CHEBI:11561"/>
        <dbReference type="ChEBI" id="CHEBI:15378"/>
        <dbReference type="ChEBI" id="CHEBI:15980"/>
        <dbReference type="ChEBI" id="CHEBI:57783"/>
        <dbReference type="ChEBI" id="CHEBI:58349"/>
        <dbReference type="EC" id="1.1.1.169"/>
    </reaction>
</comment>
<dbReference type="AlphaFoldDB" id="A0A174MD62"/>
<dbReference type="InterPro" id="IPR051402">
    <property type="entry name" value="KPR-Related"/>
</dbReference>
<name>A0A174MD62_9FIRM</name>
<dbReference type="RefSeq" id="WP_055660214.1">
    <property type="nucleotide sequence ID" value="NZ_CABIXC010000025.1"/>
</dbReference>
<dbReference type="Pfam" id="PF08546">
    <property type="entry name" value="ApbA_C"/>
    <property type="match status" value="1"/>
</dbReference>
<dbReference type="EMBL" id="CYZE01000025">
    <property type="protein sequence ID" value="CUP32807.1"/>
    <property type="molecule type" value="Genomic_DNA"/>
</dbReference>
<dbReference type="SUPFAM" id="SSF51735">
    <property type="entry name" value="NAD(P)-binding Rossmann-fold domains"/>
    <property type="match status" value="1"/>
</dbReference>
<dbReference type="InterPro" id="IPR008927">
    <property type="entry name" value="6-PGluconate_DH-like_C_sf"/>
</dbReference>
<dbReference type="Pfam" id="PF02558">
    <property type="entry name" value="ApbA"/>
    <property type="match status" value="1"/>
</dbReference>
<evidence type="ECO:0000313" key="7">
    <source>
        <dbReference type="EMBL" id="CUP32807.1"/>
    </source>
</evidence>
<feature type="domain" description="Ketopantoate reductase N-terminal" evidence="5">
    <location>
        <begin position="3"/>
        <end position="150"/>
    </location>
</feature>
<dbReference type="InterPro" id="IPR036291">
    <property type="entry name" value="NAD(P)-bd_dom_sf"/>
</dbReference>
<sequence>MKIAVLGAGAMGLLFGGLLSRRNEVCIYGHHAEKTDDLKKNGVLIREKDGAENHFFPQAAVSGENSGETPDVVMLFTKSLVSREVLEQNRGLFGPDTLLLTLQNGCGHEELLKEFVDESHVVIGTTRHNSVLTGNTSVLHGGGGATCIGFVHGRNTSVYALGEEMSACGIETSVSEDIRRLIWDKLFVNTSVSVVSGILQVSQGYLLDNAHAWSLVERLVREAIETARAEGIVFEPEKVLAGLRSLLEGARQGYPSIYADLRDGRKTEVDAISGSVVRSGHKNGVPVPSHEMVVELVHAMEGKTNQTV</sequence>
<protein>
    <recommendedName>
        <fullName evidence="4">2-dehydropantoate 2-reductase</fullName>
        <ecNumber evidence="4">1.1.1.169</ecNumber>
    </recommendedName>
    <alternativeName>
        <fullName evidence="4">Ketopantoate reductase</fullName>
    </alternativeName>
</protein>